<sequence>MKLATLKTGADDVVAVVSPETDRYWPVSDLLGQPVDTMIDLIRIYDDVKTRLVPSGEGERLSDVTFAPPIVPSRNVMCVGKNYHAHAHEFTKSGFDSSAKDASDAIPTAPIIFTKAPETVIANGEDILYPTGLSDSIDYEAELGVVMGKSGRGISKADALDHVFGYLIINDMTARDLQSKHKQWFIGKSLDTFCPISSYIVTADEVKVDDLHLQCWVNGELRQDSNTSDLIFDVPTLIETLSGGLTLQPGDMIATGTPAGVGIGFDPPKYLARGDEIAIEISGLGRLANKVA</sequence>
<dbReference type="OrthoDB" id="5197601at2"/>
<evidence type="ECO:0000313" key="4">
    <source>
        <dbReference type="EMBL" id="TXC68007.1"/>
    </source>
</evidence>
<proteinExistence type="inferred from homology"/>
<dbReference type="Pfam" id="PF01557">
    <property type="entry name" value="FAA_hydrolase"/>
    <property type="match status" value="1"/>
</dbReference>
<evidence type="ECO:0000256" key="2">
    <source>
        <dbReference type="ARBA" id="ARBA00022723"/>
    </source>
</evidence>
<evidence type="ECO:0000313" key="5">
    <source>
        <dbReference type="Proteomes" id="UP000321250"/>
    </source>
</evidence>
<dbReference type="GO" id="GO:0019752">
    <property type="term" value="P:carboxylic acid metabolic process"/>
    <property type="evidence" value="ECO:0007669"/>
    <property type="project" value="UniProtKB-ARBA"/>
</dbReference>
<dbReference type="InterPro" id="IPR036663">
    <property type="entry name" value="Fumarylacetoacetase_C_sf"/>
</dbReference>
<dbReference type="FunFam" id="3.90.850.10:FF:000002">
    <property type="entry name" value="2-hydroxyhepta-2,4-diene-1,7-dioate isomerase"/>
    <property type="match status" value="1"/>
</dbReference>
<dbReference type="GO" id="GO:0046872">
    <property type="term" value="F:metal ion binding"/>
    <property type="evidence" value="ECO:0007669"/>
    <property type="project" value="UniProtKB-KW"/>
</dbReference>
<dbReference type="RefSeq" id="WP_147084398.1">
    <property type="nucleotide sequence ID" value="NZ_VOQR01000002.1"/>
</dbReference>
<keyword evidence="2" id="KW-0479">Metal-binding</keyword>
<dbReference type="Proteomes" id="UP000321250">
    <property type="component" value="Unassembled WGS sequence"/>
</dbReference>
<feature type="domain" description="Fumarylacetoacetase-like C-terminal" evidence="3">
    <location>
        <begin position="76"/>
        <end position="291"/>
    </location>
</feature>
<comment type="similarity">
    <text evidence="1">Belongs to the FAH family.</text>
</comment>
<gene>
    <name evidence="4" type="ORF">FSB78_18710</name>
</gene>
<name>A0A5C6U568_9SPHN</name>
<reference evidence="4 5" key="1">
    <citation type="journal article" date="2013" name="Antonie Van Leeuwenhoek">
        <title>Sphingomonas ginsenosidivorax sp. nov., with the ability to transform ginsenosides.</title>
        <authorList>
            <person name="Jin X.F."/>
            <person name="Kim J.K."/>
            <person name="Liu Q.M."/>
            <person name="Kang M.S."/>
            <person name="He D."/>
            <person name="Jin F.X."/>
            <person name="Kim S.C."/>
            <person name="Im W.T."/>
        </authorList>
    </citation>
    <scope>NUCLEOTIDE SEQUENCE [LARGE SCALE GENOMIC DNA]</scope>
    <source>
        <strain evidence="4 5">KHI67</strain>
    </source>
</reference>
<evidence type="ECO:0000256" key="1">
    <source>
        <dbReference type="ARBA" id="ARBA00010211"/>
    </source>
</evidence>
<dbReference type="PANTHER" id="PTHR11820">
    <property type="entry name" value="ACYLPYRUVASE"/>
    <property type="match status" value="1"/>
</dbReference>
<dbReference type="SUPFAM" id="SSF56529">
    <property type="entry name" value="FAH"/>
    <property type="match status" value="1"/>
</dbReference>
<keyword evidence="4" id="KW-0378">Hydrolase</keyword>
<comment type="caution">
    <text evidence="4">The sequence shown here is derived from an EMBL/GenBank/DDBJ whole genome shotgun (WGS) entry which is preliminary data.</text>
</comment>
<evidence type="ECO:0000259" key="3">
    <source>
        <dbReference type="Pfam" id="PF01557"/>
    </source>
</evidence>
<dbReference type="AlphaFoldDB" id="A0A5C6U568"/>
<dbReference type="GO" id="GO:0016853">
    <property type="term" value="F:isomerase activity"/>
    <property type="evidence" value="ECO:0007669"/>
    <property type="project" value="UniProtKB-ARBA"/>
</dbReference>
<dbReference type="Gene3D" id="3.90.850.10">
    <property type="entry name" value="Fumarylacetoacetase-like, C-terminal domain"/>
    <property type="match status" value="1"/>
</dbReference>
<accession>A0A5C6U568</accession>
<dbReference type="EMBL" id="VOQR01000002">
    <property type="protein sequence ID" value="TXC68007.1"/>
    <property type="molecule type" value="Genomic_DNA"/>
</dbReference>
<keyword evidence="5" id="KW-1185">Reference proteome</keyword>
<protein>
    <submittedName>
        <fullName evidence="4">Fumarylacetoacetate hydrolase family protein</fullName>
    </submittedName>
</protein>
<organism evidence="4 5">
    <name type="scientific">Sphingomonas ginsenosidivorax</name>
    <dbReference type="NCBI Taxonomy" id="862135"/>
    <lineage>
        <taxon>Bacteria</taxon>
        <taxon>Pseudomonadati</taxon>
        <taxon>Pseudomonadota</taxon>
        <taxon>Alphaproteobacteria</taxon>
        <taxon>Sphingomonadales</taxon>
        <taxon>Sphingomonadaceae</taxon>
        <taxon>Sphingomonas</taxon>
    </lineage>
</organism>
<dbReference type="GO" id="GO:0018773">
    <property type="term" value="F:acetylpyruvate hydrolase activity"/>
    <property type="evidence" value="ECO:0007669"/>
    <property type="project" value="TreeGrafter"/>
</dbReference>
<dbReference type="PANTHER" id="PTHR11820:SF7">
    <property type="entry name" value="ACYLPYRUVASE FAHD1, MITOCHONDRIAL"/>
    <property type="match status" value="1"/>
</dbReference>
<dbReference type="InterPro" id="IPR011234">
    <property type="entry name" value="Fumarylacetoacetase-like_C"/>
</dbReference>